<evidence type="ECO:0000313" key="2">
    <source>
        <dbReference type="Proteomes" id="UP000499080"/>
    </source>
</evidence>
<name>A0A4Y2R8C8_ARAVE</name>
<sequence>MSRTTPELADPSLNFRTTPVDDFVGGMPLIRSLLYHELELQHICTYSITPPTFMGMLKSETPCLRIQHTHDFGDRASPCRLAIPGNAYERKDYSLLKTVSFASFFASHVANTKCKIEHINFGCMELVQAEIWEILHQVLCRRHQTMGHSMDTVNTFPQ</sequence>
<reference evidence="1 2" key="1">
    <citation type="journal article" date="2019" name="Sci. Rep.">
        <title>Orb-weaving spider Araneus ventricosus genome elucidates the spidroin gene catalogue.</title>
        <authorList>
            <person name="Kono N."/>
            <person name="Nakamura H."/>
            <person name="Ohtoshi R."/>
            <person name="Moran D.A.P."/>
            <person name="Shinohara A."/>
            <person name="Yoshida Y."/>
            <person name="Fujiwara M."/>
            <person name="Mori M."/>
            <person name="Tomita M."/>
            <person name="Arakawa K."/>
        </authorList>
    </citation>
    <scope>NUCLEOTIDE SEQUENCE [LARGE SCALE GENOMIC DNA]</scope>
</reference>
<organism evidence="1 2">
    <name type="scientific">Araneus ventricosus</name>
    <name type="common">Orbweaver spider</name>
    <name type="synonym">Epeira ventricosa</name>
    <dbReference type="NCBI Taxonomy" id="182803"/>
    <lineage>
        <taxon>Eukaryota</taxon>
        <taxon>Metazoa</taxon>
        <taxon>Ecdysozoa</taxon>
        <taxon>Arthropoda</taxon>
        <taxon>Chelicerata</taxon>
        <taxon>Arachnida</taxon>
        <taxon>Araneae</taxon>
        <taxon>Araneomorphae</taxon>
        <taxon>Entelegynae</taxon>
        <taxon>Araneoidea</taxon>
        <taxon>Araneidae</taxon>
        <taxon>Araneus</taxon>
    </lineage>
</organism>
<comment type="caution">
    <text evidence="1">The sequence shown here is derived from an EMBL/GenBank/DDBJ whole genome shotgun (WGS) entry which is preliminary data.</text>
</comment>
<dbReference type="Proteomes" id="UP000499080">
    <property type="component" value="Unassembled WGS sequence"/>
</dbReference>
<accession>A0A4Y2R8C8</accession>
<protein>
    <submittedName>
        <fullName evidence="1">Uncharacterized protein</fullName>
    </submittedName>
</protein>
<dbReference type="AlphaFoldDB" id="A0A4Y2R8C8"/>
<dbReference type="EMBL" id="BGPR01016067">
    <property type="protein sequence ID" value="GBN71696.1"/>
    <property type="molecule type" value="Genomic_DNA"/>
</dbReference>
<keyword evidence="2" id="KW-1185">Reference proteome</keyword>
<proteinExistence type="predicted"/>
<gene>
    <name evidence="1" type="ORF">AVEN_268050_1</name>
</gene>
<evidence type="ECO:0000313" key="1">
    <source>
        <dbReference type="EMBL" id="GBN71696.1"/>
    </source>
</evidence>